<comment type="catalytic activity">
    <reaction evidence="1">
        <text>Thiol-dependent hydrolysis of ester, thioester, amide, peptide and isopeptide bonds formed by the C-terminal Gly of ubiquitin (a 76-residue protein attached to proteins as an intracellular targeting signal).</text>
        <dbReference type="EC" id="3.4.19.12"/>
    </reaction>
</comment>
<dbReference type="EC" id="3.4.19.12" evidence="3"/>
<feature type="domain" description="Ubiquitin-like" evidence="10">
    <location>
        <begin position="1131"/>
        <end position="1211"/>
    </location>
</feature>
<evidence type="ECO:0000256" key="5">
    <source>
        <dbReference type="ARBA" id="ARBA00022670"/>
    </source>
</evidence>
<keyword evidence="13" id="KW-1185">Reference proteome</keyword>
<dbReference type="GO" id="GO:0006508">
    <property type="term" value="P:proteolysis"/>
    <property type="evidence" value="ECO:0007669"/>
    <property type="project" value="UniProtKB-KW"/>
</dbReference>
<evidence type="ECO:0000256" key="4">
    <source>
        <dbReference type="ARBA" id="ARBA00022553"/>
    </source>
</evidence>
<dbReference type="GO" id="GO:0004843">
    <property type="term" value="F:cysteine-type deubiquitinase activity"/>
    <property type="evidence" value="ECO:0007669"/>
    <property type="project" value="UniProtKB-EC"/>
</dbReference>
<gene>
    <name evidence="12" type="ORF">CPELLU_LOCUS4770</name>
</gene>
<dbReference type="InterPro" id="IPR050164">
    <property type="entry name" value="Peptidase_C19"/>
</dbReference>
<dbReference type="GO" id="GO:0016579">
    <property type="term" value="P:protein deubiquitination"/>
    <property type="evidence" value="ECO:0007669"/>
    <property type="project" value="InterPro"/>
</dbReference>
<feature type="region of interest" description="Disordered" evidence="9">
    <location>
        <begin position="1"/>
        <end position="157"/>
    </location>
</feature>
<dbReference type="PROSITE" id="PS50235">
    <property type="entry name" value="USP_3"/>
    <property type="match status" value="1"/>
</dbReference>
<feature type="compositionally biased region" description="Basic and acidic residues" evidence="9">
    <location>
        <begin position="7"/>
        <end position="37"/>
    </location>
</feature>
<dbReference type="SUPFAM" id="SSF54236">
    <property type="entry name" value="Ubiquitin-like"/>
    <property type="match status" value="1"/>
</dbReference>
<comment type="similarity">
    <text evidence="2">Belongs to the peptidase C19 family.</text>
</comment>
<feature type="compositionally biased region" description="Basic and acidic residues" evidence="9">
    <location>
        <begin position="1207"/>
        <end position="1222"/>
    </location>
</feature>
<dbReference type="PROSITE" id="PS50053">
    <property type="entry name" value="UBIQUITIN_2"/>
    <property type="match status" value="1"/>
</dbReference>
<evidence type="ECO:0000256" key="2">
    <source>
        <dbReference type="ARBA" id="ARBA00009085"/>
    </source>
</evidence>
<dbReference type="FunFam" id="3.90.70.10:FF:000022">
    <property type="entry name" value="Ubiquitin carboxyl-terminal hydrolase 24"/>
    <property type="match status" value="1"/>
</dbReference>
<name>A0A9N9FRK6_9GLOM</name>
<dbReference type="InterPro" id="IPR001394">
    <property type="entry name" value="Peptidase_C19_UCH"/>
</dbReference>
<dbReference type="Pfam" id="PF25010">
    <property type="entry name" value="ARM_UBP24_USP9X-Y"/>
    <property type="match status" value="2"/>
</dbReference>
<dbReference type="PANTHER" id="PTHR24006">
    <property type="entry name" value="UBIQUITIN CARBOXYL-TERMINAL HYDROLASE"/>
    <property type="match status" value="1"/>
</dbReference>
<dbReference type="InterPro" id="IPR028889">
    <property type="entry name" value="USP"/>
</dbReference>
<evidence type="ECO:0000256" key="8">
    <source>
        <dbReference type="ARBA" id="ARBA00022807"/>
    </source>
</evidence>
<dbReference type="SUPFAM" id="SSF54001">
    <property type="entry name" value="Cysteine proteinases"/>
    <property type="match status" value="1"/>
</dbReference>
<evidence type="ECO:0000313" key="13">
    <source>
        <dbReference type="Proteomes" id="UP000789759"/>
    </source>
</evidence>
<dbReference type="CDD" id="cd02659">
    <property type="entry name" value="peptidase_C19C"/>
    <property type="match status" value="1"/>
</dbReference>
<evidence type="ECO:0000256" key="9">
    <source>
        <dbReference type="SAM" id="MobiDB-lite"/>
    </source>
</evidence>
<comment type="caution">
    <text evidence="12">The sequence shown here is derived from an EMBL/GenBank/DDBJ whole genome shotgun (WGS) entry which is preliminary data.</text>
</comment>
<dbReference type="InterPro" id="IPR029071">
    <property type="entry name" value="Ubiquitin-like_domsf"/>
</dbReference>
<sequence length="3141" mass="361414">MSQQLPVERESFQKVDFHNQDLHEDIDKQSSEGKNDELNESEMDNVIVVDSDVHSDKENSSAKEDLLGHPITSKSLTSSDEDDEIDDEDDEDDDDEIEDADDYEGHEEEDVVVTKPITHVSRRDHEQHPKKRVALTSEAPRQQHSSHRGRNNPSNPYKTVNRLIELANHILLNRSTAEGHQQIIDLFNKEWLPKYAIVLLNRGYPAVTSSQASMIASTIYQFFIKVLEIAIRLMDDPEAMNVGSEEFPLSELMQDAVARILGDDTASFYRRFDGRFDSRRLDVGVNPAAMGMAGDVEEIVEYDDNSSDIITMEQLEPRISQYQFEAIQTFINRDGLGAITRALGYDEEVRQRRSISYSYSTLDLKDVNGLVRMIHKIGHYVPNNVDFRQFVMKVSQCVQDQIVNIPEEWLIRQEKKLIPNIVHMVTSMILNLPSSVTGVIREVEKNYQQMISSGEEDDEDNDYLLFQEVPDEQQVIRSSILKIDIANRLLKTSRLDLRLTGLNEIKEALLLGLRHAKILKKSRRRGNTRKRSLSIDGEDDTVQMDEESPSDKILRRLNEKLREHGILEYIFGSNVHLEVVQRCTDILMFLIHTRSLTSRELDIIWAPVDGNQHRSIIHGVCQVLTEISNHLNQDQRDYLFEKFMKMPMNFIESQTYQLIRTLVHSTSNDVRLRGVAVSCISFAAHRILWRILCDSSIPIPILFNAEILSPTITGSPPAATAIDQEIASNACALLTNLLQGDTNIEDRNKLLMMCIECLKQHDPGTMWALRILTKIISPPFPTHGVSTAEYLRHLITNVELPQLFLSDLEHWTKAVKCFTERTENSISMELDHMSPIVGPSLSTVLSPSRAAALKDQLVSRLQFLQWVANYEAVPFFTSTAQTDVIWRCLIADPIGKQEQDEAFSYLDNIIEYDHFISHFFNNQLPKLDVRYFSDQAFKYTKNCLLKVNTKNSRLRSASPTTQSQSQSQLGILVQGDLIGIDLIWDIALRAEEEAVGKEAIVFLVYLHLNTDKKLENYTTLSRQHREALVDKCVGHLFTAANGLSNSLLFPAENYDLKQGNKQNVILEAGMSDGTQILSTNNETSNALKFKRCLQVLKSFMDLFDTKYSHSQIEQRPIRRHGMLNDGEMITVKVTINNASATRTFEIQVHLSETVLSLRQKVASRIGAPRPGSIRLFFSGKELHLEDNATTLKKLKVVDRQAFMATKRASDARNGQDNERAEISSDEEITESDLPINMLSKYIDQFFSMLELEETYSAQIWDLLMRLPTHAGSLSALKSLMAPVQWDELLIYRSPFRLLYALQILDWLLRGGDETTNGDEWSILFVENGGLDYLLSLLTMQDAANDIENFTGDHQKSVTKRACLGLLLKVIGFFAVDNSPTSSEVFRRFDSNALIAKLIDIIGKCVDPSQYQVDEDLIIIQHSMKLLSCLCLRDESALSSFIEFQGLREWLMSALVRCRSEEARNLLEQSLLQFCEEITNNATFDGALVRLPPSLETFLALLWSFLPDVENYVDTSKEYFELMGHLMPYITKSARVRLPILYNDIKQQIRLHPIKEQFNSPNEDTVVVGLIQLMTIIVAEHPEFKRLPNDDLLDLIFNDCLFEVPTLEHAGSVLPPKCKLEASRTAALDLLNELVKDCPENFVRITELYLRQLDRGEQLNDNWNYCPKTCQKASAGYVGLSNLGATCYVNSIIQQFFMNTSFRESLFSAPVLEDNKDESLLYQLQVVFGHLQESEKKAYEALQFCHAYKDIDGQPLNVAIQMDVDEYFSGLFDRLENSVSGTPQATLLKEHFGGTLVQQIKSRDCGHISEKEESFFTLQCEVKNKKNVEESLELYVEGELLDGDNQYFCAKCNKSVDAIKRLSCIKTLPKNLIMHLKRFDFDMELLKRVKINESFEFPTHINMEPYTLDYLIRKESGQLDDSKVDAGNKAQFEYELVGVLVHTGTADSGHYYSFIKERKPSCNENDSERRWYQFNDSTVEIFDPKDIPKQCYGGPEYIMQLDTAQQKSLPKMFLKQYNAYMLFYERVSDSEGDTFVSSTEKEKPSIIPRDVFSSIWEENICFLQDKNIFDPGYFRLMWHVFNSVRLDETPTIIVNGQEIDLTLRSIQLGTEFVLGTLARAKENSNLSSWLEMLKTRFQTHLAACQWFINRIIEHSPNYLQQILMSCYVQDAREQIVDLIIFVLKTLRNGNLEAYGLEVIIDDIEISDSTMNVDLTHAQVCYHNGMIVRLCEALFSLLPNAYLWWRNFEQYFYLLSYIASSGVPERVYMIKRGFVGELIQLFLMDELSPLKSRKRRMGDKFSLPPFRYLLITLRTLLLECSIEPEHSISLISRTQRIPAPLKLSDREIGLIFERHEQEEYFLFFMKQIRDGVDSEASRDIFNHFATNNQALSDELITQLIRAADSYNAEYVRPHLEILYSMAQIQDQFSNRRIEHIVQEVFKLAKTNQSTPQFSSECLGLIEALCTSTVGHYVQNMLITHSHQWMPEHLLNAYDAIRQRAEELANILIFRKLDEPNDEQALYDATLCMRKQYLMLLKIMDNVEYCWRQTYPRRGADPFGWRLSNYFRVLTKCVRSSQEKLMFQPYMEKLGTIFILVDQVRIDSDIDKKELITFWHAVCEDYPENVQLFISNEDIISHLHMYYVSINHTTENIVYNQTTLPKYYGLILMGCRLSSEYHQKWMEAQNFFWALSSMIFGDFYDDHKTEELLMLLKISADASPTFRMKAWDSIITSLANSAPLTRKTISIPQPRFNRRYKNSEDGALRKCLEILHNYLNIAYSYQTDEAIYGYLKSWKTRQEFVFILLSFLHPNVDHEFYTRAADILCLLLKMKSTKDIALTILQRLIDNHSKWQRGTVTNEDLLMKFGGNRSIFHQYKLIDDEFDNYNVMNLLQGPSIHVFKPFMQKLKREQVIVTGIEFESYDRVVQLCSLVILEMMDIDIENIFNIILGLYEKLSTNGQVANIYGHVYFATLIERLLNSNSRILTKHISEKLNVLRSLINIVKLNKPEFVQPIVSKNIQQLAANVKALKEKLEFNDLASISMIVQELIQILQVLVITISKNDLSTDDPLTQAYLDSLKDISTDKVKNFLEQFEGLTNDVVKMDSLLNELTTQQDALMRNGDEMTLNELNKDDSNVIGSTGIMSE</sequence>
<feature type="region of interest" description="Disordered" evidence="9">
    <location>
        <begin position="1207"/>
        <end position="1226"/>
    </location>
</feature>
<dbReference type="PROSITE" id="PS00972">
    <property type="entry name" value="USP_1"/>
    <property type="match status" value="1"/>
</dbReference>
<feature type="domain" description="USP" evidence="11">
    <location>
        <begin position="1677"/>
        <end position="2026"/>
    </location>
</feature>
<dbReference type="SMART" id="SM00213">
    <property type="entry name" value="UBQ"/>
    <property type="match status" value="1"/>
</dbReference>
<organism evidence="12 13">
    <name type="scientific">Cetraspora pellucida</name>
    <dbReference type="NCBI Taxonomy" id="1433469"/>
    <lineage>
        <taxon>Eukaryota</taxon>
        <taxon>Fungi</taxon>
        <taxon>Fungi incertae sedis</taxon>
        <taxon>Mucoromycota</taxon>
        <taxon>Glomeromycotina</taxon>
        <taxon>Glomeromycetes</taxon>
        <taxon>Diversisporales</taxon>
        <taxon>Gigasporaceae</taxon>
        <taxon>Cetraspora</taxon>
    </lineage>
</organism>
<keyword evidence="4" id="KW-0597">Phosphoprotein</keyword>
<keyword evidence="6" id="KW-0833">Ubl conjugation pathway</keyword>
<evidence type="ECO:0000256" key="6">
    <source>
        <dbReference type="ARBA" id="ARBA00022786"/>
    </source>
</evidence>
<dbReference type="Pfam" id="PF12030">
    <property type="entry name" value="DUF3517"/>
    <property type="match status" value="1"/>
</dbReference>
<dbReference type="OrthoDB" id="420187at2759"/>
<reference evidence="12" key="1">
    <citation type="submission" date="2021-06" db="EMBL/GenBank/DDBJ databases">
        <authorList>
            <person name="Kallberg Y."/>
            <person name="Tangrot J."/>
            <person name="Rosling A."/>
        </authorList>
    </citation>
    <scope>NUCLEOTIDE SEQUENCE</scope>
    <source>
        <strain evidence="12">FL966</strain>
    </source>
</reference>
<dbReference type="GO" id="GO:0005634">
    <property type="term" value="C:nucleus"/>
    <property type="evidence" value="ECO:0007669"/>
    <property type="project" value="TreeGrafter"/>
</dbReference>
<dbReference type="GO" id="GO:0005829">
    <property type="term" value="C:cytosol"/>
    <property type="evidence" value="ECO:0007669"/>
    <property type="project" value="TreeGrafter"/>
</dbReference>
<dbReference type="InterPro" id="IPR018200">
    <property type="entry name" value="USP_CS"/>
</dbReference>
<evidence type="ECO:0000256" key="1">
    <source>
        <dbReference type="ARBA" id="ARBA00000707"/>
    </source>
</evidence>
<evidence type="ECO:0000256" key="3">
    <source>
        <dbReference type="ARBA" id="ARBA00012759"/>
    </source>
</evidence>
<proteinExistence type="inferred from homology"/>
<dbReference type="InterPro" id="IPR016024">
    <property type="entry name" value="ARM-type_fold"/>
</dbReference>
<accession>A0A9N9FRK6</accession>
<keyword evidence="8" id="KW-0788">Thiol protease</keyword>
<dbReference type="Pfam" id="PF00443">
    <property type="entry name" value="UCH"/>
    <property type="match status" value="1"/>
</dbReference>
<dbReference type="PROSITE" id="PS00973">
    <property type="entry name" value="USP_2"/>
    <property type="match status" value="1"/>
</dbReference>
<evidence type="ECO:0000259" key="11">
    <source>
        <dbReference type="PROSITE" id="PS50235"/>
    </source>
</evidence>
<dbReference type="SUPFAM" id="SSF48371">
    <property type="entry name" value="ARM repeat"/>
    <property type="match status" value="1"/>
</dbReference>
<feature type="compositionally biased region" description="Acidic residues" evidence="9">
    <location>
        <begin position="79"/>
        <end position="111"/>
    </location>
</feature>
<dbReference type="InterPro" id="IPR000626">
    <property type="entry name" value="Ubiquitin-like_dom"/>
</dbReference>
<dbReference type="Gene3D" id="3.90.70.10">
    <property type="entry name" value="Cysteine proteinases"/>
    <property type="match status" value="1"/>
</dbReference>
<evidence type="ECO:0000259" key="10">
    <source>
        <dbReference type="PROSITE" id="PS50053"/>
    </source>
</evidence>
<evidence type="ECO:0000256" key="7">
    <source>
        <dbReference type="ARBA" id="ARBA00022801"/>
    </source>
</evidence>
<dbReference type="InterPro" id="IPR021905">
    <property type="entry name" value="DUF3517"/>
</dbReference>
<dbReference type="Gene3D" id="3.10.20.90">
    <property type="entry name" value="Phosphatidylinositol 3-kinase Catalytic Subunit, Chain A, domain 1"/>
    <property type="match status" value="1"/>
</dbReference>
<evidence type="ECO:0000313" key="12">
    <source>
        <dbReference type="EMBL" id="CAG8551434.1"/>
    </source>
</evidence>
<dbReference type="InterPro" id="IPR055176">
    <property type="entry name" value="UBP24/USP9X/USP9Y_UBL"/>
</dbReference>
<keyword evidence="5" id="KW-0645">Protease</keyword>
<dbReference type="Pfam" id="PF22900">
    <property type="entry name" value="UCH_UBL1"/>
    <property type="match status" value="1"/>
</dbReference>
<dbReference type="CDD" id="cd17039">
    <property type="entry name" value="Ubl_ubiquitin_like"/>
    <property type="match status" value="1"/>
</dbReference>
<dbReference type="Proteomes" id="UP000789759">
    <property type="component" value="Unassembled WGS sequence"/>
</dbReference>
<dbReference type="PANTHER" id="PTHR24006:SF910">
    <property type="entry name" value="UBIQUITINYL HYDROLASE 1"/>
    <property type="match status" value="1"/>
</dbReference>
<dbReference type="InterPro" id="IPR056850">
    <property type="entry name" value="ARM_UBP34_24_USP9X_Y"/>
</dbReference>
<dbReference type="InterPro" id="IPR038765">
    <property type="entry name" value="Papain-like_cys_pep_sf"/>
</dbReference>
<protein>
    <recommendedName>
        <fullName evidence="3">ubiquitinyl hydrolase 1</fullName>
        <ecNumber evidence="3">3.4.19.12</ecNumber>
    </recommendedName>
</protein>
<feature type="compositionally biased region" description="Basic and acidic residues" evidence="9">
    <location>
        <begin position="51"/>
        <end position="67"/>
    </location>
</feature>
<dbReference type="EMBL" id="CAJVQA010002578">
    <property type="protein sequence ID" value="CAG8551434.1"/>
    <property type="molecule type" value="Genomic_DNA"/>
</dbReference>
<keyword evidence="7" id="KW-0378">Hydrolase</keyword>